<feature type="region of interest" description="Disordered" evidence="5">
    <location>
        <begin position="603"/>
        <end position="626"/>
    </location>
</feature>
<evidence type="ECO:0000256" key="5">
    <source>
        <dbReference type="SAM" id="MobiDB-lite"/>
    </source>
</evidence>
<comment type="subcellular location">
    <subcellularLocation>
        <location evidence="1">Membrane</location>
    </subcellularLocation>
</comment>
<dbReference type="SUPFAM" id="SSF110296">
    <property type="entry name" value="Oligoxyloglucan reducing end-specific cellobiohydrolase"/>
    <property type="match status" value="2"/>
</dbReference>
<dbReference type="PANTHER" id="PTHR12106:SF27">
    <property type="entry name" value="SORTILIN-RELATED RECEPTOR"/>
    <property type="match status" value="1"/>
</dbReference>
<feature type="compositionally biased region" description="Polar residues" evidence="5">
    <location>
        <begin position="617"/>
        <end position="626"/>
    </location>
</feature>
<dbReference type="GO" id="GO:0016020">
    <property type="term" value="C:membrane"/>
    <property type="evidence" value="ECO:0000318"/>
    <property type="project" value="GO_Central"/>
</dbReference>
<dbReference type="EMBL" id="AAFI02000152">
    <property type="protein sequence ID" value="EAL62401.1"/>
    <property type="molecule type" value="Genomic_DNA"/>
</dbReference>
<keyword evidence="6" id="KW-1133">Transmembrane helix</keyword>
<evidence type="ECO:0000256" key="1">
    <source>
        <dbReference type="ARBA" id="ARBA00004370"/>
    </source>
</evidence>
<evidence type="ECO:0000313" key="9">
    <source>
        <dbReference type="EMBL" id="EAL62401.1"/>
    </source>
</evidence>
<dbReference type="Gene3D" id="3.30.60.270">
    <property type="match status" value="1"/>
</dbReference>
<evidence type="ECO:0000259" key="8">
    <source>
        <dbReference type="SMART" id="SM00602"/>
    </source>
</evidence>
<dbReference type="FunCoup" id="Q54GL5">
    <property type="interactions" value="39"/>
</dbReference>
<dbReference type="GeneID" id="8627468"/>
<keyword evidence="3 6" id="KW-0472">Membrane</keyword>
<sequence length="771" mass="84136">MKISSILFIFIAIIVGLALSQNTIPTYKQNSINWKQFQPLYTNKDDYVLIVDTRSKNVLKRSTNGGIDWSSNVLDKQGNIIYGNAGYYQRDDNIMVVNFPSYGKTQISVSNDAGQTFSTSAVFPHKVVSVSPHLDIEGLVIARSDNFILISEDFGLTWNNASSNGDVLFTPGGSSFPTDPLWDPSEKSAVFFAILASKTGSGAFSVSKDMGKTFKTLINGAVDMIYTDYYYYVGVIDALKGGNKLYVKSLMSVVTSTMDGFLLCQFPFGEDVQPNDFRILDDTSGAIFMGISNSKDGETSNKRFGTVYVSNGAGNIFTLSVNHVSISSNGYYDFMPLFGARGSYLYNKVSNFRDTTTAPVTMLSFISYDNGGRWNRLTPPTNMPCTVSGPCKLNVHGLSAFVDKTRGYGPIYSIASAPGLILATGNANPALSSDPIKSRVKTVLSTDNGQTWSKFFDEGTIYEFGNYGSSIIFATAMNDTKTFYYTFGLDQKPIAINMTLKSNVDVINIITSPRNDGNKFIFLVEDEYDIGQMIGVDLTNVLPSPCDDSSMQSYTTRCILGEKTTYRTVKPNTNCYMTQQAQISNKYCECTVEDFECDIGYESADDSSSDNDGSTSGIPSGSSEQLNCRKSIASQYVPITEENCTPGQTYIKSKGFRRVAATQCVGGVNATYSPEIVMCPSKNSSSGGKGWIAGVVIAILALAGLGGFGFYVFKNPDFKQKLLKMVGFSKVGPKYSVIGIKPNSLADDEFGIEDDDAQILNDNDLQDNEDF</sequence>
<dbReference type="InterPro" id="IPR031777">
    <property type="entry name" value="Sortilin_C"/>
</dbReference>
<accession>Q54GL5</accession>
<dbReference type="PhylomeDB" id="Q54GL5"/>
<evidence type="ECO:0000313" key="10">
    <source>
        <dbReference type="Proteomes" id="UP000002195"/>
    </source>
</evidence>
<evidence type="ECO:0000256" key="2">
    <source>
        <dbReference type="ARBA" id="ARBA00022737"/>
    </source>
</evidence>
<gene>
    <name evidence="9" type="primary">sort1</name>
    <name evidence="9" type="ORF">DDB_G0290081</name>
</gene>
<dbReference type="Gene3D" id="2.130.10.10">
    <property type="entry name" value="YVTN repeat-like/Quinoprotein amine dehydrogenase"/>
    <property type="match status" value="1"/>
</dbReference>
<dbReference type="PaxDb" id="44689-DDB0234195"/>
<dbReference type="GO" id="GO:0071692">
    <property type="term" value="P:protein localization to extracellular region"/>
    <property type="evidence" value="ECO:0000315"/>
    <property type="project" value="dictyBase"/>
</dbReference>
<reference evidence="9 10" key="1">
    <citation type="journal article" date="2005" name="Nature">
        <title>The genome of the social amoeba Dictyostelium discoideum.</title>
        <authorList>
            <consortium name="The Dictyostelium discoideum Sequencing Consortium"/>
            <person name="Eichinger L."/>
            <person name="Pachebat J.A."/>
            <person name="Glockner G."/>
            <person name="Rajandream M.A."/>
            <person name="Sucgang R."/>
            <person name="Berriman M."/>
            <person name="Song J."/>
            <person name="Olsen R."/>
            <person name="Szafranski K."/>
            <person name="Xu Q."/>
            <person name="Tunggal B."/>
            <person name="Kummerfeld S."/>
            <person name="Madera M."/>
            <person name="Konfortov B.A."/>
            <person name="Rivero F."/>
            <person name="Bankier A.T."/>
            <person name="Lehmann R."/>
            <person name="Hamlin N."/>
            <person name="Davies R."/>
            <person name="Gaudet P."/>
            <person name="Fey P."/>
            <person name="Pilcher K."/>
            <person name="Chen G."/>
            <person name="Saunders D."/>
            <person name="Sodergren E."/>
            <person name="Davis P."/>
            <person name="Kerhornou A."/>
            <person name="Nie X."/>
            <person name="Hall N."/>
            <person name="Anjard C."/>
            <person name="Hemphill L."/>
            <person name="Bason N."/>
            <person name="Farbrother P."/>
            <person name="Desany B."/>
            <person name="Just E."/>
            <person name="Morio T."/>
            <person name="Rost R."/>
            <person name="Churcher C."/>
            <person name="Cooper J."/>
            <person name="Haydock S."/>
            <person name="van Driessche N."/>
            <person name="Cronin A."/>
            <person name="Goodhead I."/>
            <person name="Muzny D."/>
            <person name="Mourier T."/>
            <person name="Pain A."/>
            <person name="Lu M."/>
            <person name="Harper D."/>
            <person name="Lindsay R."/>
            <person name="Hauser H."/>
            <person name="James K."/>
            <person name="Quiles M."/>
            <person name="Madan Babu M."/>
            <person name="Saito T."/>
            <person name="Buchrieser C."/>
            <person name="Wardroper A."/>
            <person name="Felder M."/>
            <person name="Thangavelu M."/>
            <person name="Johnson D."/>
            <person name="Knights A."/>
            <person name="Loulseged H."/>
            <person name="Mungall K."/>
            <person name="Oliver K."/>
            <person name="Price C."/>
            <person name="Quail M.A."/>
            <person name="Urushihara H."/>
            <person name="Hernandez J."/>
            <person name="Rabbinowitsch E."/>
            <person name="Steffen D."/>
            <person name="Sanders M."/>
            <person name="Ma J."/>
            <person name="Kohara Y."/>
            <person name="Sharp S."/>
            <person name="Simmonds M."/>
            <person name="Spiegler S."/>
            <person name="Tivey A."/>
            <person name="Sugano S."/>
            <person name="White B."/>
            <person name="Walker D."/>
            <person name="Woodward J."/>
            <person name="Winckler T."/>
            <person name="Tanaka Y."/>
            <person name="Shaulsky G."/>
            <person name="Schleicher M."/>
            <person name="Weinstock G."/>
            <person name="Rosenthal A."/>
            <person name="Cox E.C."/>
            <person name="Chisholm R.L."/>
            <person name="Gibbs R."/>
            <person name="Loomis W.F."/>
            <person name="Platzer M."/>
            <person name="Kay R.R."/>
            <person name="Williams J."/>
            <person name="Dear P.H."/>
            <person name="Noegel A.A."/>
            <person name="Barrell B."/>
            <person name="Kuspa A."/>
        </authorList>
    </citation>
    <scope>NUCLEOTIDE SEQUENCE [LARGE SCALE GENOMIC DNA]</scope>
    <source>
        <strain evidence="9 10">AX4</strain>
    </source>
</reference>
<proteinExistence type="predicted"/>
<dbReference type="GO" id="GO:0005794">
    <property type="term" value="C:Golgi apparatus"/>
    <property type="evidence" value="ECO:0000318"/>
    <property type="project" value="GO_Central"/>
</dbReference>
<dbReference type="FunFam" id="2.130.10.10:FF:003352">
    <property type="entry name" value="Sortilin"/>
    <property type="match status" value="1"/>
</dbReference>
<dbReference type="SMART" id="SM00602">
    <property type="entry name" value="VPS10"/>
    <property type="match status" value="1"/>
</dbReference>
<keyword evidence="10" id="KW-1185">Reference proteome</keyword>
<dbReference type="STRING" id="44689.Q54GL5"/>
<feature type="domain" description="VPS10" evidence="8">
    <location>
        <begin position="46"/>
        <end position="684"/>
    </location>
</feature>
<dbReference type="Pfam" id="PF15902">
    <property type="entry name" value="Sortilin-Vps10"/>
    <property type="match status" value="1"/>
</dbReference>
<evidence type="ECO:0000256" key="7">
    <source>
        <dbReference type="SAM" id="SignalP"/>
    </source>
</evidence>
<dbReference type="SMR" id="Q54GL5"/>
<feature type="signal peptide" evidence="7">
    <location>
        <begin position="1"/>
        <end position="20"/>
    </location>
</feature>
<protein>
    <submittedName>
        <fullName evidence="9">PDZ domain-containing protein</fullName>
    </submittedName>
</protein>
<organism evidence="9 10">
    <name type="scientific">Dictyostelium discoideum</name>
    <name type="common">Social amoeba</name>
    <dbReference type="NCBI Taxonomy" id="44689"/>
    <lineage>
        <taxon>Eukaryota</taxon>
        <taxon>Amoebozoa</taxon>
        <taxon>Evosea</taxon>
        <taxon>Eumycetozoa</taxon>
        <taxon>Dictyostelia</taxon>
        <taxon>Dictyosteliales</taxon>
        <taxon>Dictyosteliaceae</taxon>
        <taxon>Dictyostelium</taxon>
    </lineage>
</organism>
<feature type="chain" id="PRO_5004249584" evidence="7">
    <location>
        <begin position="21"/>
        <end position="771"/>
    </location>
</feature>
<keyword evidence="2" id="KW-0677">Repeat</keyword>
<dbReference type="GO" id="GO:0006892">
    <property type="term" value="P:post-Golgi vesicle-mediated transport"/>
    <property type="evidence" value="ECO:0000318"/>
    <property type="project" value="GO_Central"/>
</dbReference>
<dbReference type="PRO" id="PR:Q54GL5"/>
<dbReference type="eggNOG" id="KOG3511">
    <property type="taxonomic scope" value="Eukaryota"/>
</dbReference>
<dbReference type="InterPro" id="IPR050310">
    <property type="entry name" value="VPS10-sortilin"/>
</dbReference>
<name>Q54GL5_DICDI</name>
<dbReference type="dictyBase" id="DDB_G0290081">
    <property type="gene designation" value="sort1"/>
</dbReference>
<dbReference type="VEuPathDB" id="AmoebaDB:DDB_G0290081"/>
<dbReference type="InterPro" id="IPR006581">
    <property type="entry name" value="VPS10"/>
</dbReference>
<keyword evidence="7" id="KW-0732">Signal</keyword>
<dbReference type="AlphaFoldDB" id="Q54GL5"/>
<dbReference type="InParanoid" id="Q54GL5"/>
<dbReference type="PANTHER" id="PTHR12106">
    <property type="entry name" value="SORTILIN RELATED"/>
    <property type="match status" value="1"/>
</dbReference>
<evidence type="ECO:0000256" key="3">
    <source>
        <dbReference type="ARBA" id="ARBA00023136"/>
    </source>
</evidence>
<evidence type="ECO:0000256" key="6">
    <source>
        <dbReference type="SAM" id="Phobius"/>
    </source>
</evidence>
<dbReference type="InterPro" id="IPR015943">
    <property type="entry name" value="WD40/YVTN_repeat-like_dom_sf"/>
</dbReference>
<dbReference type="InterPro" id="IPR031778">
    <property type="entry name" value="Sortilin_N"/>
</dbReference>
<dbReference type="KEGG" id="ddi:DDB_G0290081"/>
<keyword evidence="6" id="KW-0812">Transmembrane</keyword>
<dbReference type="RefSeq" id="XP_635902.1">
    <property type="nucleotide sequence ID" value="XM_630810.1"/>
</dbReference>
<feature type="transmembrane region" description="Helical" evidence="6">
    <location>
        <begin position="691"/>
        <end position="713"/>
    </location>
</feature>
<dbReference type="OMA" id="DCNEGDY"/>
<evidence type="ECO:0000256" key="4">
    <source>
        <dbReference type="ARBA" id="ARBA00023180"/>
    </source>
</evidence>
<keyword evidence="4" id="KW-0325">Glycoprotein</keyword>
<dbReference type="Pfam" id="PF15901">
    <property type="entry name" value="Sortilin_C"/>
    <property type="match status" value="1"/>
</dbReference>
<comment type="caution">
    <text evidence="9">The sequence shown here is derived from an EMBL/GenBank/DDBJ whole genome shotgun (WGS) entry which is preliminary data.</text>
</comment>
<dbReference type="Proteomes" id="UP000002195">
    <property type="component" value="Unassembled WGS sequence"/>
</dbReference>
<dbReference type="HOGENOM" id="CLU_362674_0_0_1"/>
<dbReference type="FunFam" id="3.30.60.270:FF:000013">
    <property type="entry name" value="Sortilin"/>
    <property type="match status" value="1"/>
</dbReference>